<feature type="region of interest" description="Disordered" evidence="5">
    <location>
        <begin position="245"/>
        <end position="311"/>
    </location>
</feature>
<dbReference type="PANTHER" id="PTHR23502:SF47">
    <property type="entry name" value="MAJOR FACILITATOR SUPERFAMILY (MFS) PROFILE DOMAIN-CONTAINING PROTEIN-RELATED"/>
    <property type="match status" value="1"/>
</dbReference>
<feature type="compositionally biased region" description="Basic and acidic residues" evidence="5">
    <location>
        <begin position="367"/>
        <end position="386"/>
    </location>
</feature>
<feature type="transmembrane region" description="Helical" evidence="6">
    <location>
        <begin position="186"/>
        <end position="207"/>
    </location>
</feature>
<dbReference type="STRING" id="5288.A0A5C5FMD5"/>
<evidence type="ECO:0000256" key="5">
    <source>
        <dbReference type="SAM" id="MobiDB-lite"/>
    </source>
</evidence>
<keyword evidence="8" id="KW-1185">Reference proteome</keyword>
<name>A0A5C5FMD5_9BASI</name>
<dbReference type="OrthoDB" id="6770063at2759"/>
<dbReference type="AlphaFoldDB" id="A0A5C5FMD5"/>
<keyword evidence="2 6" id="KW-0812">Transmembrane</keyword>
<protein>
    <submittedName>
        <fullName evidence="7">Major facilitator superfamily domain-containing protein</fullName>
    </submittedName>
</protein>
<dbReference type="EMBL" id="SOZI01000270">
    <property type="protein sequence ID" value="TNY17001.1"/>
    <property type="molecule type" value="Genomic_DNA"/>
</dbReference>
<feature type="transmembrane region" description="Helical" evidence="6">
    <location>
        <begin position="94"/>
        <end position="111"/>
    </location>
</feature>
<dbReference type="PANTHER" id="PTHR23502">
    <property type="entry name" value="MAJOR FACILITATOR SUPERFAMILY"/>
    <property type="match status" value="1"/>
</dbReference>
<feature type="compositionally biased region" description="Basic and acidic residues" evidence="5">
    <location>
        <begin position="296"/>
        <end position="305"/>
    </location>
</feature>
<gene>
    <name evidence="7" type="ORF">DMC30DRAFT_450123</name>
</gene>
<reference evidence="7 8" key="1">
    <citation type="submission" date="2019-03" db="EMBL/GenBank/DDBJ databases">
        <title>Rhodosporidium diobovatum UCD-FST 08-225 genome sequencing, assembly, and annotation.</title>
        <authorList>
            <person name="Fakankun I.U."/>
            <person name="Fristensky B."/>
            <person name="Levin D.B."/>
        </authorList>
    </citation>
    <scope>NUCLEOTIDE SEQUENCE [LARGE SCALE GENOMIC DNA]</scope>
    <source>
        <strain evidence="7 8">UCD-FST 08-225</strain>
    </source>
</reference>
<feature type="transmembrane region" description="Helical" evidence="6">
    <location>
        <begin position="152"/>
        <end position="174"/>
    </location>
</feature>
<feature type="transmembrane region" description="Helical" evidence="6">
    <location>
        <begin position="123"/>
        <end position="145"/>
    </location>
</feature>
<sequence>MLAREPIVVCFCAYLTLVFVIMFGNLTGYSFIFSPHALPPGLSGTLFLSIAAGLVCCALATPLMRRDYRRCVARAAAAAQGGEEKVQPEERLRVAVLGTWAVPAGLFWAAWVCRPGVSIWASLGAQALFGVGVWCCFYSTFLYCIDSYGHKAASALAALTFLRYPIAGGAVLFTPALYERLNPHRALTLLASLSVLVSLVPLAFYRYGARVRSWSRYAGQPAGVDKRRHEPQQPSRARRNAIASLLSPPQPRHHRHHDGEGARRSPPREDVPMSDVDAEAGQPRRRSKDDDEDMSDAPRGEDHLSPLRLPRRAGTFRMAGLEDALPNGEGDGALPPAHLAHLARRRARAPTVTVEPPPLDGTSRSPAPHDDGSRLRPYDADRREGPLEQPVFFRTPDYERRREEKGRGRGAG</sequence>
<organism evidence="7 8">
    <name type="scientific">Rhodotorula diobovata</name>
    <dbReference type="NCBI Taxonomy" id="5288"/>
    <lineage>
        <taxon>Eukaryota</taxon>
        <taxon>Fungi</taxon>
        <taxon>Dikarya</taxon>
        <taxon>Basidiomycota</taxon>
        <taxon>Pucciniomycotina</taxon>
        <taxon>Microbotryomycetes</taxon>
        <taxon>Sporidiobolales</taxon>
        <taxon>Sporidiobolaceae</taxon>
        <taxon>Rhodotorula</taxon>
    </lineage>
</organism>
<comment type="caution">
    <text evidence="7">The sequence shown here is derived from an EMBL/GenBank/DDBJ whole genome shotgun (WGS) entry which is preliminary data.</text>
</comment>
<evidence type="ECO:0000313" key="8">
    <source>
        <dbReference type="Proteomes" id="UP000311382"/>
    </source>
</evidence>
<dbReference type="Gene3D" id="1.20.1250.20">
    <property type="entry name" value="MFS general substrate transporter like domains"/>
    <property type="match status" value="1"/>
</dbReference>
<comment type="subcellular location">
    <subcellularLocation>
        <location evidence="1">Membrane</location>
        <topology evidence="1">Multi-pass membrane protein</topology>
    </subcellularLocation>
</comment>
<dbReference type="GO" id="GO:0022857">
    <property type="term" value="F:transmembrane transporter activity"/>
    <property type="evidence" value="ECO:0007669"/>
    <property type="project" value="TreeGrafter"/>
</dbReference>
<feature type="transmembrane region" description="Helical" evidence="6">
    <location>
        <begin position="44"/>
        <end position="64"/>
    </location>
</feature>
<dbReference type="InterPro" id="IPR036259">
    <property type="entry name" value="MFS_trans_sf"/>
</dbReference>
<evidence type="ECO:0000256" key="4">
    <source>
        <dbReference type="ARBA" id="ARBA00023136"/>
    </source>
</evidence>
<feature type="region of interest" description="Disordered" evidence="5">
    <location>
        <begin position="343"/>
        <end position="412"/>
    </location>
</feature>
<evidence type="ECO:0000256" key="2">
    <source>
        <dbReference type="ARBA" id="ARBA00022692"/>
    </source>
</evidence>
<dbReference type="GO" id="GO:0005886">
    <property type="term" value="C:plasma membrane"/>
    <property type="evidence" value="ECO:0007669"/>
    <property type="project" value="TreeGrafter"/>
</dbReference>
<dbReference type="Proteomes" id="UP000311382">
    <property type="component" value="Unassembled WGS sequence"/>
</dbReference>
<feature type="compositionally biased region" description="Basic and acidic residues" evidence="5">
    <location>
        <begin position="257"/>
        <end position="271"/>
    </location>
</feature>
<feature type="transmembrane region" description="Helical" evidence="6">
    <location>
        <begin position="7"/>
        <end position="32"/>
    </location>
</feature>
<proteinExistence type="predicted"/>
<feature type="compositionally biased region" description="Basic and acidic residues" evidence="5">
    <location>
        <begin position="396"/>
        <end position="412"/>
    </location>
</feature>
<evidence type="ECO:0000256" key="3">
    <source>
        <dbReference type="ARBA" id="ARBA00022989"/>
    </source>
</evidence>
<evidence type="ECO:0000256" key="6">
    <source>
        <dbReference type="SAM" id="Phobius"/>
    </source>
</evidence>
<evidence type="ECO:0000313" key="7">
    <source>
        <dbReference type="EMBL" id="TNY17001.1"/>
    </source>
</evidence>
<accession>A0A5C5FMD5</accession>
<keyword evidence="4 6" id="KW-0472">Membrane</keyword>
<dbReference type="SUPFAM" id="SSF103473">
    <property type="entry name" value="MFS general substrate transporter"/>
    <property type="match status" value="1"/>
</dbReference>
<keyword evidence="3 6" id="KW-1133">Transmembrane helix</keyword>
<evidence type="ECO:0000256" key="1">
    <source>
        <dbReference type="ARBA" id="ARBA00004141"/>
    </source>
</evidence>